<dbReference type="AlphaFoldDB" id="A0A6J4J074"/>
<accession>A0A6J4J074</accession>
<name>A0A6J4J074_9SPHI</name>
<sequence>MTKPVPQETGFGVFKKKGRSALQTSNLYASDFQGDVPF</sequence>
<proteinExistence type="predicted"/>
<dbReference type="EMBL" id="CADCTQ010000243">
    <property type="protein sequence ID" value="CAA9266805.1"/>
    <property type="molecule type" value="Genomic_DNA"/>
</dbReference>
<evidence type="ECO:0000313" key="1">
    <source>
        <dbReference type="EMBL" id="CAA9266805.1"/>
    </source>
</evidence>
<organism evidence="1">
    <name type="scientific">uncultured Cytophagales bacterium</name>
    <dbReference type="NCBI Taxonomy" id="158755"/>
    <lineage>
        <taxon>Bacteria</taxon>
        <taxon>Pseudomonadati</taxon>
        <taxon>Bacteroidota</taxon>
        <taxon>Sphingobacteriia</taxon>
        <taxon>Sphingobacteriales</taxon>
        <taxon>environmental samples</taxon>
    </lineage>
</organism>
<gene>
    <name evidence="1" type="ORF">AVDCRST_MAG56-2818</name>
</gene>
<protein>
    <submittedName>
        <fullName evidence="1">Uncharacterized protein</fullName>
    </submittedName>
</protein>
<reference evidence="1" key="1">
    <citation type="submission" date="2020-02" db="EMBL/GenBank/DDBJ databases">
        <authorList>
            <person name="Meier V. D."/>
        </authorList>
    </citation>
    <scope>NUCLEOTIDE SEQUENCE</scope>
    <source>
        <strain evidence="1">AVDCRST_MAG56</strain>
    </source>
</reference>